<evidence type="ECO:0000259" key="2">
    <source>
        <dbReference type="PROSITE" id="PS50943"/>
    </source>
</evidence>
<dbReference type="AlphaFoldDB" id="A0A919Y0D7"/>
<dbReference type="GO" id="GO:0003677">
    <property type="term" value="F:DNA binding"/>
    <property type="evidence" value="ECO:0007669"/>
    <property type="project" value="UniProtKB-KW"/>
</dbReference>
<keyword evidence="4" id="KW-1185">Reference proteome</keyword>
<evidence type="ECO:0000313" key="4">
    <source>
        <dbReference type="Proteomes" id="UP000678895"/>
    </source>
</evidence>
<dbReference type="InterPro" id="IPR001387">
    <property type="entry name" value="Cro/C1-type_HTH"/>
</dbReference>
<dbReference type="CDD" id="cd00093">
    <property type="entry name" value="HTH_XRE"/>
    <property type="match status" value="1"/>
</dbReference>
<dbReference type="SMART" id="SM00530">
    <property type="entry name" value="HTH_XRE"/>
    <property type="match status" value="1"/>
</dbReference>
<feature type="domain" description="HTH cro/C1-type" evidence="2">
    <location>
        <begin position="6"/>
        <end position="60"/>
    </location>
</feature>
<accession>A0A919Y0D7</accession>
<comment type="caution">
    <text evidence="3">The sequence shown here is derived from an EMBL/GenBank/DDBJ whole genome shotgun (WGS) entry which is preliminary data.</text>
</comment>
<keyword evidence="1" id="KW-0238">DNA-binding</keyword>
<evidence type="ECO:0000256" key="1">
    <source>
        <dbReference type="ARBA" id="ARBA00023125"/>
    </source>
</evidence>
<dbReference type="InterPro" id="IPR010982">
    <property type="entry name" value="Lambda_DNA-bd_dom_sf"/>
</dbReference>
<dbReference type="PANTHER" id="PTHR46558:SF4">
    <property type="entry name" value="DNA-BIDING PHAGE PROTEIN"/>
    <property type="match status" value="1"/>
</dbReference>
<proteinExistence type="predicted"/>
<dbReference type="Gene3D" id="1.10.260.40">
    <property type="entry name" value="lambda repressor-like DNA-binding domains"/>
    <property type="match status" value="1"/>
</dbReference>
<reference evidence="3" key="1">
    <citation type="submission" date="2021-03" db="EMBL/GenBank/DDBJ databases">
        <title>Antimicrobial resistance genes in bacteria isolated from Japanese honey, and their potential for conferring macrolide and lincosamide resistance in the American foulbrood pathogen Paenibacillus larvae.</title>
        <authorList>
            <person name="Okamoto M."/>
            <person name="Kumagai M."/>
            <person name="Kanamori H."/>
            <person name="Takamatsu D."/>
        </authorList>
    </citation>
    <scope>NUCLEOTIDE SEQUENCE</scope>
    <source>
        <strain evidence="3">J41TS4</strain>
    </source>
</reference>
<organism evidence="3 4">
    <name type="scientific">Paenibacillus apis</name>
    <dbReference type="NCBI Taxonomy" id="1792174"/>
    <lineage>
        <taxon>Bacteria</taxon>
        <taxon>Bacillati</taxon>
        <taxon>Bacillota</taxon>
        <taxon>Bacilli</taxon>
        <taxon>Bacillales</taxon>
        <taxon>Paenibacillaceae</taxon>
        <taxon>Paenibacillus</taxon>
    </lineage>
</organism>
<sequence length="70" mass="7818">MKRNNLVSARKSKGWTQDELAARVDISRAYLSNIERGVYSPSLKVAQRLSSILGLSTDTLFFNDNARLSS</sequence>
<dbReference type="Proteomes" id="UP000678895">
    <property type="component" value="Unassembled WGS sequence"/>
</dbReference>
<evidence type="ECO:0000313" key="3">
    <source>
        <dbReference type="EMBL" id="GIO42317.1"/>
    </source>
</evidence>
<name>A0A919Y0D7_9BACL</name>
<dbReference type="RefSeq" id="WP_301627087.1">
    <property type="nucleotide sequence ID" value="NZ_BORS01000006.1"/>
</dbReference>
<dbReference type="EMBL" id="BORS01000006">
    <property type="protein sequence ID" value="GIO42317.1"/>
    <property type="molecule type" value="Genomic_DNA"/>
</dbReference>
<gene>
    <name evidence="3" type="ORF">J41TS4_20750</name>
</gene>
<dbReference type="PANTHER" id="PTHR46558">
    <property type="entry name" value="TRACRIPTIONAL REGULATORY PROTEIN-RELATED-RELATED"/>
    <property type="match status" value="1"/>
</dbReference>
<dbReference type="Pfam" id="PF01381">
    <property type="entry name" value="HTH_3"/>
    <property type="match status" value="1"/>
</dbReference>
<protein>
    <recommendedName>
        <fullName evidence="2">HTH cro/C1-type domain-containing protein</fullName>
    </recommendedName>
</protein>
<dbReference type="PROSITE" id="PS50943">
    <property type="entry name" value="HTH_CROC1"/>
    <property type="match status" value="1"/>
</dbReference>
<dbReference type="SUPFAM" id="SSF47413">
    <property type="entry name" value="lambda repressor-like DNA-binding domains"/>
    <property type="match status" value="1"/>
</dbReference>